<dbReference type="AlphaFoldDB" id="A0A4Y3QUF4"/>
<reference evidence="4 5" key="1">
    <citation type="submission" date="2019-06" db="EMBL/GenBank/DDBJ databases">
        <title>Whole genome shotgun sequence of Streptomyces cacaoi subsp. cacaoi NBRC 12748.</title>
        <authorList>
            <person name="Hosoyama A."/>
            <person name="Uohara A."/>
            <person name="Ohji S."/>
            <person name="Ichikawa N."/>
        </authorList>
    </citation>
    <scope>NUCLEOTIDE SEQUENCE [LARGE SCALE GENOMIC DNA]</scope>
    <source>
        <strain evidence="4 5">NBRC 12748</strain>
    </source>
</reference>
<dbReference type="PRINTS" id="PR00990">
    <property type="entry name" value="RIBOKINASE"/>
</dbReference>
<comment type="caution">
    <text evidence="4">The sequence shown here is derived from an EMBL/GenBank/DDBJ whole genome shotgun (WGS) entry which is preliminary data.</text>
</comment>
<keyword evidence="2 4" id="KW-0418">Kinase</keyword>
<dbReference type="SUPFAM" id="SSF53613">
    <property type="entry name" value="Ribokinase-like"/>
    <property type="match status" value="1"/>
</dbReference>
<evidence type="ECO:0000256" key="2">
    <source>
        <dbReference type="ARBA" id="ARBA00022777"/>
    </source>
</evidence>
<organism evidence="4 5">
    <name type="scientific">Streptomyces cacaoi</name>
    <dbReference type="NCBI Taxonomy" id="1898"/>
    <lineage>
        <taxon>Bacteria</taxon>
        <taxon>Bacillati</taxon>
        <taxon>Actinomycetota</taxon>
        <taxon>Actinomycetes</taxon>
        <taxon>Kitasatosporales</taxon>
        <taxon>Streptomycetaceae</taxon>
        <taxon>Streptomyces</taxon>
    </lineage>
</organism>
<dbReference type="InterPro" id="IPR011611">
    <property type="entry name" value="PfkB_dom"/>
</dbReference>
<dbReference type="GO" id="GO:0005829">
    <property type="term" value="C:cytosol"/>
    <property type="evidence" value="ECO:0007669"/>
    <property type="project" value="TreeGrafter"/>
</dbReference>
<keyword evidence="1" id="KW-0808">Transferase</keyword>
<dbReference type="PANTHER" id="PTHR10584">
    <property type="entry name" value="SUGAR KINASE"/>
    <property type="match status" value="1"/>
</dbReference>
<dbReference type="Proteomes" id="UP000319210">
    <property type="component" value="Unassembled WGS sequence"/>
</dbReference>
<evidence type="ECO:0000259" key="3">
    <source>
        <dbReference type="Pfam" id="PF00294"/>
    </source>
</evidence>
<dbReference type="GO" id="GO:0006796">
    <property type="term" value="P:phosphate-containing compound metabolic process"/>
    <property type="evidence" value="ECO:0007669"/>
    <property type="project" value="UniProtKB-ARBA"/>
</dbReference>
<dbReference type="GO" id="GO:0016301">
    <property type="term" value="F:kinase activity"/>
    <property type="evidence" value="ECO:0007669"/>
    <property type="project" value="UniProtKB-KW"/>
</dbReference>
<evidence type="ECO:0000313" key="5">
    <source>
        <dbReference type="Proteomes" id="UP000319210"/>
    </source>
</evidence>
<evidence type="ECO:0000256" key="1">
    <source>
        <dbReference type="ARBA" id="ARBA00022679"/>
    </source>
</evidence>
<protein>
    <submittedName>
        <fullName evidence="4">Sugar kinase</fullName>
    </submittedName>
</protein>
<proteinExistence type="predicted"/>
<keyword evidence="5" id="KW-1185">Reference proteome</keyword>
<accession>A0A4Y3QUF4</accession>
<sequence>MTPRRDGSESGFLRMIVFCGYANSDLTVHVPSLPGAGDRVQACGIQRYDGGMAANAAASAARMGADARFAGVVGPDPLSTAFLAQLGADGVNTEWACRDGHLTTAVILVTPDGERSVISEDDDLTEERLARVLTLLSDAGGGRLYLDGYRFPWAAAPLAQAPGLRTVVDLDGCESAEGARAALSVAEHVILGRARAERLLGPDAGAAAVAHGTHVLVTDGARGWRLHTPEGEEHTGAALDVTARDATGAGDCFTGSYLAELERGARPDEAARFASVAAGLSVTREGARARLPGRAEVAAHLARAGAGLPRG</sequence>
<name>A0A4Y3QUF4_STRCI</name>
<gene>
    <name evidence="4" type="ORF">SCA03_05790</name>
</gene>
<dbReference type="InterPro" id="IPR002139">
    <property type="entry name" value="Ribo/fructo_kinase"/>
</dbReference>
<feature type="domain" description="Carbohydrate kinase PfkB" evidence="3">
    <location>
        <begin position="15"/>
        <end position="292"/>
    </location>
</feature>
<dbReference type="PANTHER" id="PTHR10584:SF157">
    <property type="entry name" value="SULFOFRUCTOSE KINASE"/>
    <property type="match status" value="1"/>
</dbReference>
<dbReference type="EMBL" id="BJMM01000002">
    <property type="protein sequence ID" value="GEB48028.1"/>
    <property type="molecule type" value="Genomic_DNA"/>
</dbReference>
<dbReference type="InterPro" id="IPR029056">
    <property type="entry name" value="Ribokinase-like"/>
</dbReference>
<dbReference type="Pfam" id="PF00294">
    <property type="entry name" value="PfkB"/>
    <property type="match status" value="1"/>
</dbReference>
<evidence type="ECO:0000313" key="4">
    <source>
        <dbReference type="EMBL" id="GEB48028.1"/>
    </source>
</evidence>
<dbReference type="Gene3D" id="3.40.1190.20">
    <property type="match status" value="1"/>
</dbReference>